<organism evidence="2">
    <name type="scientific">Pectinophora gossypiella</name>
    <name type="common">Cotton pink bollworm</name>
    <name type="synonym">Depressaria gossypiella</name>
    <dbReference type="NCBI Taxonomy" id="13191"/>
    <lineage>
        <taxon>Eukaryota</taxon>
        <taxon>Metazoa</taxon>
        <taxon>Ecdysozoa</taxon>
        <taxon>Arthropoda</taxon>
        <taxon>Hexapoda</taxon>
        <taxon>Insecta</taxon>
        <taxon>Pterygota</taxon>
        <taxon>Neoptera</taxon>
        <taxon>Endopterygota</taxon>
        <taxon>Lepidoptera</taxon>
        <taxon>Glossata</taxon>
        <taxon>Ditrysia</taxon>
        <taxon>Gelechioidea</taxon>
        <taxon>Gelechiidae</taxon>
        <taxon>Apatetrinae</taxon>
        <taxon>Pectinophora</taxon>
    </lineage>
</organism>
<dbReference type="OrthoDB" id="684045at2759"/>
<feature type="domain" description="BTB" evidence="1">
    <location>
        <begin position="185"/>
        <end position="253"/>
    </location>
</feature>
<evidence type="ECO:0000313" key="2">
    <source>
        <dbReference type="EMBL" id="JAT87088.1"/>
    </source>
</evidence>
<dbReference type="CDD" id="cd18186">
    <property type="entry name" value="BTB_POZ_ZBTB_KLHL-like"/>
    <property type="match status" value="1"/>
</dbReference>
<dbReference type="InterPro" id="IPR000210">
    <property type="entry name" value="BTB/POZ_dom"/>
</dbReference>
<protein>
    <recommendedName>
        <fullName evidence="1">BTB domain-containing protein</fullName>
    </recommendedName>
</protein>
<proteinExistence type="predicted"/>
<dbReference type="SUPFAM" id="SSF54695">
    <property type="entry name" value="POZ domain"/>
    <property type="match status" value="1"/>
</dbReference>
<reference evidence="2" key="1">
    <citation type="submission" date="2015-09" db="EMBL/GenBank/DDBJ databases">
        <title>De novo assembly of Pectinophora gossypiella (Pink Bollworm) gut transcriptome.</title>
        <authorList>
            <person name="Tassone E.E."/>
        </authorList>
    </citation>
    <scope>NUCLEOTIDE SEQUENCE</scope>
</reference>
<dbReference type="Gene3D" id="1.25.40.420">
    <property type="match status" value="1"/>
</dbReference>
<gene>
    <name evidence="2" type="ORF">g.1062</name>
</gene>
<sequence>MSAMDEGNKGQEAISDGVVFGHRVCQTKDAQWLCLDNMYQKFYRNNLYDIGGTYIEDVSDFWFLYRTETVGDIFLLHLLVSNRHETSFNISVSFGNEMNIDKKNGIVYLPKDLKELQFSKQKEMSQNYITTYSFTDLDVDALMDRKLYIAISFSDIEDKGIKQEVIDHVKVNHDFSILMTDPICTDFVIESADGDKFRVHKVLLLAHSEVFKAMLKEDTAESQNNYVKLVDVCTDDLRGILEFVYTGTIKDIDAANFFNLLMLADQYNLKGLRELAQYTLSQQLCTDNALEVLVVADMYNSDILKQTTLKFIKKNVASLKSSTFKEIKNADLIRELCEYIVPKD</sequence>
<evidence type="ECO:0000259" key="1">
    <source>
        <dbReference type="PROSITE" id="PS50097"/>
    </source>
</evidence>
<name>A0A1E1WJI1_PECGO</name>
<dbReference type="AlphaFoldDB" id="A0A1E1WJI1"/>
<dbReference type="PROSITE" id="PS50097">
    <property type="entry name" value="BTB"/>
    <property type="match status" value="1"/>
</dbReference>
<dbReference type="Pfam" id="PF00651">
    <property type="entry name" value="BTB"/>
    <property type="match status" value="1"/>
</dbReference>
<dbReference type="EMBL" id="GDQN01003966">
    <property type="protein sequence ID" value="JAT87088.1"/>
    <property type="molecule type" value="Transcribed_RNA"/>
</dbReference>
<dbReference type="InterPro" id="IPR011333">
    <property type="entry name" value="SKP1/BTB/POZ_sf"/>
</dbReference>
<dbReference type="PANTHER" id="PTHR24413">
    <property type="entry name" value="SPECKLE-TYPE POZ PROTEIN"/>
    <property type="match status" value="1"/>
</dbReference>
<accession>A0A1E1WJI1</accession>
<dbReference type="SMART" id="SM00225">
    <property type="entry name" value="BTB"/>
    <property type="match status" value="1"/>
</dbReference>
<dbReference type="Gene3D" id="3.30.710.10">
    <property type="entry name" value="Potassium Channel Kv1.1, Chain A"/>
    <property type="match status" value="1"/>
</dbReference>